<evidence type="ECO:0000256" key="1">
    <source>
        <dbReference type="SAM" id="MobiDB-lite"/>
    </source>
</evidence>
<evidence type="ECO:0000313" key="2">
    <source>
        <dbReference type="EMBL" id="EEP75890.1"/>
    </source>
</evidence>
<dbReference type="HOGENOM" id="CLU_2470748_0_0_1"/>
<dbReference type="Proteomes" id="UP000002058">
    <property type="component" value="Unassembled WGS sequence"/>
</dbReference>
<dbReference type="RefSeq" id="XP_002541223.1">
    <property type="nucleotide sequence ID" value="XM_002541177.1"/>
</dbReference>
<accession>C4JEC1</accession>
<dbReference type="VEuPathDB" id="FungiDB:UREG_00737"/>
<proteinExistence type="predicted"/>
<gene>
    <name evidence="2" type="ORF">UREG_00737</name>
</gene>
<sequence>MAFCFLRDQPAPEGEGSSITVANRPSYHPGPLSAPRVFWTPVRGRILEARLSSEVVPCATAVPAQDDLTGGMGEGQGRTPVDVRLRST</sequence>
<evidence type="ECO:0000313" key="3">
    <source>
        <dbReference type="Proteomes" id="UP000002058"/>
    </source>
</evidence>
<dbReference type="KEGG" id="ure:UREG_00737"/>
<protein>
    <submittedName>
        <fullName evidence="2">Uncharacterized protein</fullName>
    </submittedName>
</protein>
<organism evidence="2 3">
    <name type="scientific">Uncinocarpus reesii (strain UAMH 1704)</name>
    <dbReference type="NCBI Taxonomy" id="336963"/>
    <lineage>
        <taxon>Eukaryota</taxon>
        <taxon>Fungi</taxon>
        <taxon>Dikarya</taxon>
        <taxon>Ascomycota</taxon>
        <taxon>Pezizomycotina</taxon>
        <taxon>Eurotiomycetes</taxon>
        <taxon>Eurotiomycetidae</taxon>
        <taxon>Onygenales</taxon>
        <taxon>Onygenaceae</taxon>
        <taxon>Uncinocarpus</taxon>
    </lineage>
</organism>
<feature type="region of interest" description="Disordered" evidence="1">
    <location>
        <begin position="7"/>
        <end position="26"/>
    </location>
</feature>
<dbReference type="EMBL" id="CH476615">
    <property type="protein sequence ID" value="EEP75890.1"/>
    <property type="molecule type" value="Genomic_DNA"/>
</dbReference>
<dbReference type="GeneID" id="8443683"/>
<keyword evidence="3" id="KW-1185">Reference proteome</keyword>
<reference evidence="3" key="1">
    <citation type="journal article" date="2009" name="Genome Res.">
        <title>Comparative genomic analyses of the human fungal pathogens Coccidioides and their relatives.</title>
        <authorList>
            <person name="Sharpton T.J."/>
            <person name="Stajich J.E."/>
            <person name="Rounsley S.D."/>
            <person name="Gardner M.J."/>
            <person name="Wortman J.R."/>
            <person name="Jordar V.S."/>
            <person name="Maiti R."/>
            <person name="Kodira C.D."/>
            <person name="Neafsey D.E."/>
            <person name="Zeng Q."/>
            <person name="Hung C.-Y."/>
            <person name="McMahan C."/>
            <person name="Muszewska A."/>
            <person name="Grynberg M."/>
            <person name="Mandel M.A."/>
            <person name="Kellner E.M."/>
            <person name="Barker B.M."/>
            <person name="Galgiani J.N."/>
            <person name="Orbach M.J."/>
            <person name="Kirkland T.N."/>
            <person name="Cole G.T."/>
            <person name="Henn M.R."/>
            <person name="Birren B.W."/>
            <person name="Taylor J.W."/>
        </authorList>
    </citation>
    <scope>NUCLEOTIDE SEQUENCE [LARGE SCALE GENOMIC DNA]</scope>
    <source>
        <strain evidence="3">UAMH 1704</strain>
    </source>
</reference>
<dbReference type="AlphaFoldDB" id="C4JEC1"/>
<feature type="region of interest" description="Disordered" evidence="1">
    <location>
        <begin position="64"/>
        <end position="88"/>
    </location>
</feature>
<name>C4JEC1_UNCRE</name>
<dbReference type="InParanoid" id="C4JEC1"/>